<dbReference type="KEGG" id="cmv:CMUST_07250"/>
<protein>
    <submittedName>
        <fullName evidence="1">Uncharacterized protein</fullName>
    </submittedName>
</protein>
<reference evidence="1 2" key="1">
    <citation type="journal article" date="2015" name="Genome Announc.">
        <title>Complete Genome Sequence of the Type Strain Corynebacterium mustelae DSM 45274, Isolated from Various Tissues of a Male Ferret with Lethal Sepsis.</title>
        <authorList>
            <person name="Ruckert C."/>
            <person name="Eimer J."/>
            <person name="Winkler A."/>
            <person name="Tauch A."/>
        </authorList>
    </citation>
    <scope>NUCLEOTIDE SEQUENCE [LARGE SCALE GENOMIC DNA]</scope>
    <source>
        <strain evidence="1 2">DSM 45274</strain>
    </source>
</reference>
<proteinExistence type="predicted"/>
<sequence>MSVEKLKLPTLADLRAGAPLWAEDARPVGDDAGRRAAIAYFEGETEAAAVLALPTAEPESVRIHVLDQLAQQKYDEDDYEAAWDAAHELYQIGCELDLPQVVCEALEHFANIGRFTDYRDAALKLIDTHRPALTGRCDTFLLDCATIVARGEPDAASEMVELAHTTTNDRFTALAFELAAGWFADAGDFPRAYAEADNSCAAFRRHISALTDEEKNLDELSLYEQLKDFAQFRARDPHLTQQNYHRGLALVDEAEAIITKYLDAVLFSAVANEDRAALHRSFGDTHAQKQCLISACEQYIEAEDGESAARILTALSDLNHDPAELHHFATRIVEVFGENSDAHNEAFEQE</sequence>
<evidence type="ECO:0000313" key="2">
    <source>
        <dbReference type="Proteomes" id="UP000035199"/>
    </source>
</evidence>
<dbReference type="RefSeq" id="WP_047261925.1">
    <property type="nucleotide sequence ID" value="NZ_CP011542.1"/>
</dbReference>
<gene>
    <name evidence="1" type="ORF">CMUST_07250</name>
</gene>
<dbReference type="EMBL" id="CP011542">
    <property type="protein sequence ID" value="AKK05780.1"/>
    <property type="molecule type" value="Genomic_DNA"/>
</dbReference>
<name>A0A0G3GZ37_9CORY</name>
<keyword evidence="2" id="KW-1185">Reference proteome</keyword>
<dbReference type="AlphaFoldDB" id="A0A0G3GZ37"/>
<dbReference type="Proteomes" id="UP000035199">
    <property type="component" value="Chromosome"/>
</dbReference>
<evidence type="ECO:0000313" key="1">
    <source>
        <dbReference type="EMBL" id="AKK05780.1"/>
    </source>
</evidence>
<reference evidence="2" key="2">
    <citation type="submission" date="2015-05" db="EMBL/GenBank/DDBJ databases">
        <title>Complete genome sequence of Corynebacterium mustelae DSM 45274, isolated from various tissues of a male ferret with lethal sepsis.</title>
        <authorList>
            <person name="Ruckert C."/>
            <person name="Albersmeier A."/>
            <person name="Winkler A."/>
            <person name="Tauch A."/>
        </authorList>
    </citation>
    <scope>NUCLEOTIDE SEQUENCE [LARGE SCALE GENOMIC DNA]</scope>
    <source>
        <strain evidence="2">DSM 45274</strain>
    </source>
</reference>
<accession>A0A0G3GZ37</accession>
<dbReference type="PATRIC" id="fig|571915.4.peg.1547"/>
<organism evidence="1 2">
    <name type="scientific">Corynebacterium mustelae</name>
    <dbReference type="NCBI Taxonomy" id="571915"/>
    <lineage>
        <taxon>Bacteria</taxon>
        <taxon>Bacillati</taxon>
        <taxon>Actinomycetota</taxon>
        <taxon>Actinomycetes</taxon>
        <taxon>Mycobacteriales</taxon>
        <taxon>Corynebacteriaceae</taxon>
        <taxon>Corynebacterium</taxon>
    </lineage>
</organism>